<evidence type="ECO:0000313" key="2">
    <source>
        <dbReference type="EMBL" id="PEJ03902.1"/>
    </source>
</evidence>
<dbReference type="InterPro" id="IPR050266">
    <property type="entry name" value="AB_hydrolase_sf"/>
</dbReference>
<keyword evidence="2" id="KW-0378">Hydrolase</keyword>
<dbReference type="GO" id="GO:0016020">
    <property type="term" value="C:membrane"/>
    <property type="evidence" value="ECO:0007669"/>
    <property type="project" value="TreeGrafter"/>
</dbReference>
<organism evidence="2 3">
    <name type="scientific">Bacillus wiedmannii</name>
    <dbReference type="NCBI Taxonomy" id="1890302"/>
    <lineage>
        <taxon>Bacteria</taxon>
        <taxon>Bacillati</taxon>
        <taxon>Bacillota</taxon>
        <taxon>Bacilli</taxon>
        <taxon>Bacillales</taxon>
        <taxon>Bacillaceae</taxon>
        <taxon>Bacillus</taxon>
        <taxon>Bacillus cereus group</taxon>
    </lineage>
</organism>
<dbReference type="SUPFAM" id="SSF53474">
    <property type="entry name" value="alpha/beta-Hydrolases"/>
    <property type="match status" value="1"/>
</dbReference>
<accession>A0A2A7VUK9</accession>
<protein>
    <submittedName>
        <fullName evidence="2">Alpha/beta hydrolase</fullName>
    </submittedName>
</protein>
<dbReference type="Proteomes" id="UP000220045">
    <property type="component" value="Unassembled WGS sequence"/>
</dbReference>
<dbReference type="Pfam" id="PF00561">
    <property type="entry name" value="Abhydrolase_1"/>
    <property type="match status" value="1"/>
</dbReference>
<name>A0A2A7VUK9_9BACI</name>
<comment type="caution">
    <text evidence="2">The sequence shown here is derived from an EMBL/GenBank/DDBJ whole genome shotgun (WGS) entry which is preliminary data.</text>
</comment>
<dbReference type="PANTHER" id="PTHR43798">
    <property type="entry name" value="MONOACYLGLYCEROL LIPASE"/>
    <property type="match status" value="1"/>
</dbReference>
<gene>
    <name evidence="2" type="ORF">CN684_23625</name>
</gene>
<proteinExistence type="predicted"/>
<evidence type="ECO:0000313" key="3">
    <source>
        <dbReference type="Proteomes" id="UP000220045"/>
    </source>
</evidence>
<sequence length="246" mass="28129">MVKCIEEYVQVDDFKMYTKKFEGKKLQPVIIMEAGYGDYSKTWDHIAEKLTEYGTVLTYDRAGLGKSGKSSKRGISSAMVKDLRSCLTQLQLKPPYIFVGHSFGGINARLFATLYPEDMLGIVLVDSTPENYKEAFLSIMSTEFQEAYYKQFVYESSYEEFTFSLSEVDRCCKSMNDIPLVVLAAGKKAFYSQAAQLKWLQLQEELLRLSSNNKFVIAEQSGHYIQKDEPHYVIDAVRWIIGVGER</sequence>
<dbReference type="EMBL" id="NUEL01000045">
    <property type="protein sequence ID" value="PEJ03902.1"/>
    <property type="molecule type" value="Genomic_DNA"/>
</dbReference>
<dbReference type="Gene3D" id="3.40.50.1820">
    <property type="entry name" value="alpha/beta hydrolase"/>
    <property type="match status" value="1"/>
</dbReference>
<dbReference type="RefSeq" id="WP_098096073.1">
    <property type="nucleotide sequence ID" value="NZ_NUDI01000050.1"/>
</dbReference>
<dbReference type="PANTHER" id="PTHR43798:SF33">
    <property type="entry name" value="HYDROLASE, PUTATIVE (AFU_ORTHOLOGUE AFUA_2G14860)-RELATED"/>
    <property type="match status" value="1"/>
</dbReference>
<reference evidence="2 3" key="1">
    <citation type="submission" date="2017-09" db="EMBL/GenBank/DDBJ databases">
        <title>Large-scale bioinformatics analysis of Bacillus genomes uncovers conserved roles of natural products in bacterial physiology.</title>
        <authorList>
            <consortium name="Agbiome Team Llc"/>
            <person name="Bleich R.M."/>
            <person name="Grubbs K.J."/>
            <person name="Santa Maria K.C."/>
            <person name="Allen S.E."/>
            <person name="Farag S."/>
            <person name="Shank E.A."/>
            <person name="Bowers A."/>
        </authorList>
    </citation>
    <scope>NUCLEOTIDE SEQUENCE [LARGE SCALE GENOMIC DNA]</scope>
    <source>
        <strain evidence="2 3">AFS004017</strain>
    </source>
</reference>
<dbReference type="InterPro" id="IPR029058">
    <property type="entry name" value="AB_hydrolase_fold"/>
</dbReference>
<dbReference type="InterPro" id="IPR000073">
    <property type="entry name" value="AB_hydrolase_1"/>
</dbReference>
<dbReference type="AlphaFoldDB" id="A0A2A7VUK9"/>
<dbReference type="GO" id="GO:0016787">
    <property type="term" value="F:hydrolase activity"/>
    <property type="evidence" value="ECO:0007669"/>
    <property type="project" value="UniProtKB-KW"/>
</dbReference>
<evidence type="ECO:0000259" key="1">
    <source>
        <dbReference type="Pfam" id="PF00561"/>
    </source>
</evidence>
<feature type="domain" description="AB hydrolase-1" evidence="1">
    <location>
        <begin position="28"/>
        <end position="151"/>
    </location>
</feature>